<protein>
    <recommendedName>
        <fullName evidence="20">RING-type domain-containing protein</fullName>
    </recommendedName>
</protein>
<comment type="similarity">
    <text evidence="14">Belongs to the RING-type zinc finger family. ATL subfamily.</text>
</comment>
<dbReference type="PANTHER" id="PTHR46279">
    <property type="entry name" value="RING/U-BOX SUPERFAMILY PROTEIN"/>
    <property type="match status" value="1"/>
</dbReference>
<reference evidence="22" key="2">
    <citation type="submission" date="2022-03" db="EMBL/GenBank/DDBJ databases">
        <title>Draft title - Genomic analysis of global carrot germplasm unveils the trajectory of domestication and the origin of high carotenoid orange carrot.</title>
        <authorList>
            <person name="Iorizzo M."/>
            <person name="Ellison S."/>
            <person name="Senalik D."/>
            <person name="Macko-Podgorni A."/>
            <person name="Grzebelus D."/>
            <person name="Bostan H."/>
            <person name="Rolling W."/>
            <person name="Curaba J."/>
            <person name="Simon P."/>
        </authorList>
    </citation>
    <scope>NUCLEOTIDE SEQUENCE</scope>
    <source>
        <tissue evidence="22">Leaf</tissue>
    </source>
</reference>
<evidence type="ECO:0000313" key="22">
    <source>
        <dbReference type="EMBL" id="WOG86819.1"/>
    </source>
</evidence>
<keyword evidence="8 17" id="KW-0863">Zinc-finger</keyword>
<gene>
    <name evidence="21" type="ORF">DCAR_005385</name>
    <name evidence="22" type="ORF">DCAR_0206037</name>
</gene>
<evidence type="ECO:0000256" key="14">
    <source>
        <dbReference type="ARBA" id="ARBA00024209"/>
    </source>
</evidence>
<dbReference type="EMBL" id="CP093344">
    <property type="protein sequence ID" value="WOG86819.1"/>
    <property type="molecule type" value="Genomic_DNA"/>
</dbReference>
<keyword evidence="10" id="KW-0862">Zinc</keyword>
<dbReference type="CDD" id="cd16461">
    <property type="entry name" value="RING-H2_EL5-like"/>
    <property type="match status" value="1"/>
</dbReference>
<accession>A0A166CZZ6</accession>
<evidence type="ECO:0000256" key="7">
    <source>
        <dbReference type="ARBA" id="ARBA00022729"/>
    </source>
</evidence>
<evidence type="ECO:0000313" key="23">
    <source>
        <dbReference type="Proteomes" id="UP000077755"/>
    </source>
</evidence>
<keyword evidence="23" id="KW-1185">Reference proteome</keyword>
<dbReference type="EMBL" id="LNRQ01000002">
    <property type="protein sequence ID" value="KZN04548.1"/>
    <property type="molecule type" value="Genomic_DNA"/>
</dbReference>
<feature type="chain" id="PRO_5007871896" description="RING-type domain-containing protein" evidence="19">
    <location>
        <begin position="20"/>
        <end position="369"/>
    </location>
</feature>
<proteinExistence type="inferred from homology"/>
<keyword evidence="13" id="KW-0325">Glycoprotein</keyword>
<evidence type="ECO:0000256" key="1">
    <source>
        <dbReference type="ARBA" id="ARBA00000900"/>
    </source>
</evidence>
<dbReference type="PANTHER" id="PTHR46279:SF2">
    <property type="entry name" value="RING-H2 FINGER PROTEIN ATL21A-RELATED"/>
    <property type="match status" value="1"/>
</dbReference>
<evidence type="ECO:0000256" key="2">
    <source>
        <dbReference type="ARBA" id="ARBA00004167"/>
    </source>
</evidence>
<dbReference type="Gene3D" id="3.30.40.10">
    <property type="entry name" value="Zinc/RING finger domain, C3HC4 (zinc finger)"/>
    <property type="match status" value="1"/>
</dbReference>
<dbReference type="SMART" id="SM00184">
    <property type="entry name" value="RING"/>
    <property type="match status" value="1"/>
</dbReference>
<evidence type="ECO:0000256" key="15">
    <source>
        <dbReference type="ARBA" id="ARBA00047899"/>
    </source>
</evidence>
<keyword evidence="5 18" id="KW-0812">Transmembrane</keyword>
<evidence type="ECO:0000259" key="20">
    <source>
        <dbReference type="PROSITE" id="PS50089"/>
    </source>
</evidence>
<keyword evidence="9" id="KW-0833">Ubl conjugation pathway</keyword>
<dbReference type="SUPFAM" id="SSF57850">
    <property type="entry name" value="RING/U-box"/>
    <property type="match status" value="1"/>
</dbReference>
<reference evidence="21" key="1">
    <citation type="journal article" date="2016" name="Nat. Genet.">
        <title>A high-quality carrot genome assembly provides new insights into carotenoid accumulation and asterid genome evolution.</title>
        <authorList>
            <person name="Iorizzo M."/>
            <person name="Ellison S."/>
            <person name="Senalik D."/>
            <person name="Zeng P."/>
            <person name="Satapoomin P."/>
            <person name="Huang J."/>
            <person name="Bowman M."/>
            <person name="Iovene M."/>
            <person name="Sanseverino W."/>
            <person name="Cavagnaro P."/>
            <person name="Yildiz M."/>
            <person name="Macko-Podgorni A."/>
            <person name="Moranska E."/>
            <person name="Grzebelus E."/>
            <person name="Grzebelus D."/>
            <person name="Ashrafi H."/>
            <person name="Zheng Z."/>
            <person name="Cheng S."/>
            <person name="Spooner D."/>
            <person name="Van Deynze A."/>
            <person name="Simon P."/>
        </authorList>
    </citation>
    <scope>NUCLEOTIDE SEQUENCE [LARGE SCALE GENOMIC DNA]</scope>
    <source>
        <tissue evidence="21">Leaf</tissue>
    </source>
</reference>
<keyword evidence="11 18" id="KW-1133">Transmembrane helix</keyword>
<dbReference type="InterPro" id="IPR032872">
    <property type="entry name" value="WAK_assoc_C"/>
</dbReference>
<dbReference type="OMA" id="PAREGYC"/>
<evidence type="ECO:0000313" key="21">
    <source>
        <dbReference type="EMBL" id="KZN04548.1"/>
    </source>
</evidence>
<feature type="transmembrane region" description="Helical" evidence="18">
    <location>
        <begin position="230"/>
        <end position="255"/>
    </location>
</feature>
<dbReference type="Proteomes" id="UP000077755">
    <property type="component" value="Chromosome 2"/>
</dbReference>
<dbReference type="PROSITE" id="PS50089">
    <property type="entry name" value="ZF_RING_2"/>
    <property type="match status" value="1"/>
</dbReference>
<comment type="catalytic activity">
    <reaction evidence="15">
        <text>L-threonyl-[protein] + ATP = O-phospho-L-threonyl-[protein] + ADP + H(+)</text>
        <dbReference type="Rhea" id="RHEA:46608"/>
        <dbReference type="Rhea" id="RHEA-COMP:11060"/>
        <dbReference type="Rhea" id="RHEA-COMP:11605"/>
        <dbReference type="ChEBI" id="CHEBI:15378"/>
        <dbReference type="ChEBI" id="CHEBI:30013"/>
        <dbReference type="ChEBI" id="CHEBI:30616"/>
        <dbReference type="ChEBI" id="CHEBI:61977"/>
        <dbReference type="ChEBI" id="CHEBI:456216"/>
        <dbReference type="EC" id="2.7.11.1"/>
    </reaction>
</comment>
<dbReference type="Pfam" id="PF13639">
    <property type="entry name" value="zf-RING_2"/>
    <property type="match status" value="1"/>
</dbReference>
<evidence type="ECO:0000256" key="6">
    <source>
        <dbReference type="ARBA" id="ARBA00022723"/>
    </source>
</evidence>
<organism evidence="21">
    <name type="scientific">Daucus carota subsp. sativus</name>
    <name type="common">Carrot</name>
    <dbReference type="NCBI Taxonomy" id="79200"/>
    <lineage>
        <taxon>Eukaryota</taxon>
        <taxon>Viridiplantae</taxon>
        <taxon>Streptophyta</taxon>
        <taxon>Embryophyta</taxon>
        <taxon>Tracheophyta</taxon>
        <taxon>Spermatophyta</taxon>
        <taxon>Magnoliopsida</taxon>
        <taxon>eudicotyledons</taxon>
        <taxon>Gunneridae</taxon>
        <taxon>Pentapetalae</taxon>
        <taxon>asterids</taxon>
        <taxon>campanulids</taxon>
        <taxon>Apiales</taxon>
        <taxon>Apiaceae</taxon>
        <taxon>Apioideae</taxon>
        <taxon>Scandiceae</taxon>
        <taxon>Daucinae</taxon>
        <taxon>Daucus</taxon>
        <taxon>Daucus sect. Daucus</taxon>
    </lineage>
</organism>
<comment type="catalytic activity">
    <reaction evidence="16">
        <text>L-seryl-[protein] + ATP = O-phospho-L-seryl-[protein] + ADP + H(+)</text>
        <dbReference type="Rhea" id="RHEA:17989"/>
        <dbReference type="Rhea" id="RHEA-COMP:9863"/>
        <dbReference type="Rhea" id="RHEA-COMP:11604"/>
        <dbReference type="ChEBI" id="CHEBI:15378"/>
        <dbReference type="ChEBI" id="CHEBI:29999"/>
        <dbReference type="ChEBI" id="CHEBI:30616"/>
        <dbReference type="ChEBI" id="CHEBI:83421"/>
        <dbReference type="ChEBI" id="CHEBI:456216"/>
        <dbReference type="EC" id="2.7.11.1"/>
    </reaction>
</comment>
<comment type="subcellular location">
    <subcellularLocation>
        <location evidence="2">Membrane</location>
        <topology evidence="2">Single-pass membrane protein</topology>
    </subcellularLocation>
</comment>
<evidence type="ECO:0000256" key="13">
    <source>
        <dbReference type="ARBA" id="ARBA00023180"/>
    </source>
</evidence>
<dbReference type="Pfam" id="PF14380">
    <property type="entry name" value="WAK_assoc"/>
    <property type="match status" value="1"/>
</dbReference>
<evidence type="ECO:0000256" key="12">
    <source>
        <dbReference type="ARBA" id="ARBA00023136"/>
    </source>
</evidence>
<dbReference type="AlphaFoldDB" id="A0A166CZZ6"/>
<dbReference type="Pfam" id="PF13947">
    <property type="entry name" value="GUB_WAK_bind"/>
    <property type="match status" value="1"/>
</dbReference>
<comment type="pathway">
    <text evidence="3">Protein modification; protein ubiquitination.</text>
</comment>
<evidence type="ECO:0000256" key="9">
    <source>
        <dbReference type="ARBA" id="ARBA00022786"/>
    </source>
</evidence>
<dbReference type="GO" id="GO:0008270">
    <property type="term" value="F:zinc ion binding"/>
    <property type="evidence" value="ECO:0007669"/>
    <property type="project" value="UniProtKB-KW"/>
</dbReference>
<dbReference type="Gramene" id="KZN04548">
    <property type="protein sequence ID" value="KZN04548"/>
    <property type="gene ID" value="DCAR_005385"/>
</dbReference>
<comment type="catalytic activity">
    <reaction evidence="1">
        <text>S-ubiquitinyl-[E2 ubiquitin-conjugating enzyme]-L-cysteine + [acceptor protein]-L-lysine = [E2 ubiquitin-conjugating enzyme]-L-cysteine + N(6)-ubiquitinyl-[acceptor protein]-L-lysine.</text>
        <dbReference type="EC" id="2.3.2.27"/>
    </reaction>
</comment>
<sequence>MESLKFFFSISLVCSLTFAANDCPFSMCGNQVLPIRFPFRLASLQPQNCGYPGFDLHCNSKDLTVLNLPSGEFILRSIDYRAQVVELYDPYKCLPKRLMELSLSGSPFKAAYYQNYTFLSCPPEFTTSRFTSINCLSNSTSNTLATSSMNLAISLKMCKITVTLPIPISRPDQLGGDFTSDLSDDLQLTWDIPNCDDCEANGGSCAFKSSTSQETTCFYNFQRGTKGISIFKIIALCIALPAIAASMSIAIFMCFMDRRRLGGHPNNIQHNSNAAAIAPIMVISTPGLDEGTIESYTKVILGESRRLPGTNDITCPICLSDYHAKETLRCIPECQHCFHADCIDEWLRLKGSCPVCRNSPSPAGHVYSP</sequence>
<dbReference type="GO" id="GO:0030247">
    <property type="term" value="F:polysaccharide binding"/>
    <property type="evidence" value="ECO:0007669"/>
    <property type="project" value="InterPro"/>
</dbReference>
<keyword evidence="4" id="KW-0808">Transferase</keyword>
<keyword evidence="7 19" id="KW-0732">Signal</keyword>
<dbReference type="GO" id="GO:0061630">
    <property type="term" value="F:ubiquitin protein ligase activity"/>
    <property type="evidence" value="ECO:0007669"/>
    <property type="project" value="UniProtKB-EC"/>
</dbReference>
<evidence type="ECO:0000256" key="10">
    <source>
        <dbReference type="ARBA" id="ARBA00022833"/>
    </source>
</evidence>
<evidence type="ECO:0000256" key="19">
    <source>
        <dbReference type="SAM" id="SignalP"/>
    </source>
</evidence>
<evidence type="ECO:0000256" key="11">
    <source>
        <dbReference type="ARBA" id="ARBA00022989"/>
    </source>
</evidence>
<dbReference type="GO" id="GO:0004674">
    <property type="term" value="F:protein serine/threonine kinase activity"/>
    <property type="evidence" value="ECO:0007669"/>
    <property type="project" value="UniProtKB-EC"/>
</dbReference>
<evidence type="ECO:0000256" key="8">
    <source>
        <dbReference type="ARBA" id="ARBA00022771"/>
    </source>
</evidence>
<feature type="signal peptide" evidence="19">
    <location>
        <begin position="1"/>
        <end position="19"/>
    </location>
</feature>
<dbReference type="STRING" id="79200.A0A166CZZ6"/>
<dbReference type="InterPro" id="IPR013083">
    <property type="entry name" value="Znf_RING/FYVE/PHD"/>
</dbReference>
<name>A0A166CZZ6_DAUCS</name>
<dbReference type="InterPro" id="IPR001841">
    <property type="entry name" value="Znf_RING"/>
</dbReference>
<evidence type="ECO:0000256" key="3">
    <source>
        <dbReference type="ARBA" id="ARBA00004906"/>
    </source>
</evidence>
<evidence type="ECO:0000256" key="16">
    <source>
        <dbReference type="ARBA" id="ARBA00048679"/>
    </source>
</evidence>
<dbReference type="InterPro" id="IPR025287">
    <property type="entry name" value="WAK_GUB"/>
</dbReference>
<evidence type="ECO:0000256" key="17">
    <source>
        <dbReference type="PROSITE-ProRule" id="PRU00175"/>
    </source>
</evidence>
<evidence type="ECO:0000256" key="4">
    <source>
        <dbReference type="ARBA" id="ARBA00022679"/>
    </source>
</evidence>
<evidence type="ECO:0000256" key="5">
    <source>
        <dbReference type="ARBA" id="ARBA00022692"/>
    </source>
</evidence>
<feature type="domain" description="RING-type" evidence="20">
    <location>
        <begin position="315"/>
        <end position="357"/>
    </location>
</feature>
<keyword evidence="12 18" id="KW-0472">Membrane</keyword>
<keyword evidence="6" id="KW-0479">Metal-binding</keyword>
<dbReference type="GO" id="GO:0016020">
    <property type="term" value="C:membrane"/>
    <property type="evidence" value="ECO:0007669"/>
    <property type="project" value="UniProtKB-SubCell"/>
</dbReference>
<evidence type="ECO:0000256" key="18">
    <source>
        <dbReference type="SAM" id="Phobius"/>
    </source>
</evidence>
<dbReference type="InterPro" id="IPR046948">
    <property type="entry name" value="ATL20-22-like"/>
</dbReference>